<feature type="compositionally biased region" description="Low complexity" evidence="1">
    <location>
        <begin position="90"/>
        <end position="99"/>
    </location>
</feature>
<evidence type="ECO:0000256" key="1">
    <source>
        <dbReference type="SAM" id="MobiDB-lite"/>
    </source>
</evidence>
<evidence type="ECO:0000256" key="2">
    <source>
        <dbReference type="SAM" id="SignalP"/>
    </source>
</evidence>
<reference evidence="3" key="1">
    <citation type="submission" date="2021-01" db="EMBL/GenBank/DDBJ databases">
        <authorList>
            <person name="Corre E."/>
            <person name="Pelletier E."/>
            <person name="Niang G."/>
            <person name="Scheremetjew M."/>
            <person name="Finn R."/>
            <person name="Kale V."/>
            <person name="Holt S."/>
            <person name="Cochrane G."/>
            <person name="Meng A."/>
            <person name="Brown T."/>
            <person name="Cohen L."/>
        </authorList>
    </citation>
    <scope>NUCLEOTIDE SEQUENCE</scope>
    <source>
        <strain evidence="3">Isolate 1302-5</strain>
    </source>
</reference>
<name>A0A7S4HZJ5_9STRA</name>
<protein>
    <submittedName>
        <fullName evidence="3">Uncharacterized protein</fullName>
    </submittedName>
</protein>
<accession>A0A7S4HZJ5</accession>
<feature type="region of interest" description="Disordered" evidence="1">
    <location>
        <begin position="79"/>
        <end position="118"/>
    </location>
</feature>
<evidence type="ECO:0000313" key="3">
    <source>
        <dbReference type="EMBL" id="CAE2214212.1"/>
    </source>
</evidence>
<feature type="signal peptide" evidence="2">
    <location>
        <begin position="1"/>
        <end position="21"/>
    </location>
</feature>
<organism evidence="3">
    <name type="scientific">Odontella aurita</name>
    <dbReference type="NCBI Taxonomy" id="265563"/>
    <lineage>
        <taxon>Eukaryota</taxon>
        <taxon>Sar</taxon>
        <taxon>Stramenopiles</taxon>
        <taxon>Ochrophyta</taxon>
        <taxon>Bacillariophyta</taxon>
        <taxon>Mediophyceae</taxon>
        <taxon>Biddulphiophycidae</taxon>
        <taxon>Eupodiscales</taxon>
        <taxon>Odontellaceae</taxon>
        <taxon>Odontella</taxon>
    </lineage>
</organism>
<proteinExistence type="predicted"/>
<dbReference type="EMBL" id="HBKQ01008580">
    <property type="protein sequence ID" value="CAE2214212.1"/>
    <property type="molecule type" value="Transcribed_RNA"/>
</dbReference>
<keyword evidence="2" id="KW-0732">Signal</keyword>
<sequence length="167" mass="18390">MPRRTLLTFLSAAAVASSASAFHVSAPTGAFRQPGSALKSHGVRHSALEDSPWESDPCYFDRLREAAKDPETFEAFVASNTPGRHPEEGAAAARARAAANDIQGGDEAAPKKKKKGTYQRIEEWDEELKSKQDGSGMTWEEKVRFDGMRHGNGVRQNEILRHHLNSF</sequence>
<gene>
    <name evidence="3" type="ORF">OAUR00152_LOCUS5787</name>
</gene>
<feature type="chain" id="PRO_5031085184" evidence="2">
    <location>
        <begin position="22"/>
        <end position="167"/>
    </location>
</feature>
<dbReference type="AlphaFoldDB" id="A0A7S4HZJ5"/>